<protein>
    <submittedName>
        <fullName evidence="2">Uncharacterized protein</fullName>
    </submittedName>
</protein>
<reference evidence="2" key="1">
    <citation type="submission" date="2023-05" db="EMBL/GenBank/DDBJ databases">
        <title>Nepenthes gracilis genome sequencing.</title>
        <authorList>
            <person name="Fukushima K."/>
        </authorList>
    </citation>
    <scope>NUCLEOTIDE SEQUENCE</scope>
    <source>
        <strain evidence="2">SING2019-196</strain>
    </source>
</reference>
<gene>
    <name evidence="2" type="ORF">Nepgr_005388</name>
</gene>
<feature type="region of interest" description="Disordered" evidence="1">
    <location>
        <begin position="44"/>
        <end position="108"/>
    </location>
</feature>
<evidence type="ECO:0000313" key="3">
    <source>
        <dbReference type="Proteomes" id="UP001279734"/>
    </source>
</evidence>
<organism evidence="2 3">
    <name type="scientific">Nepenthes gracilis</name>
    <name type="common">Slender pitcher plant</name>
    <dbReference type="NCBI Taxonomy" id="150966"/>
    <lineage>
        <taxon>Eukaryota</taxon>
        <taxon>Viridiplantae</taxon>
        <taxon>Streptophyta</taxon>
        <taxon>Embryophyta</taxon>
        <taxon>Tracheophyta</taxon>
        <taxon>Spermatophyta</taxon>
        <taxon>Magnoliopsida</taxon>
        <taxon>eudicotyledons</taxon>
        <taxon>Gunneridae</taxon>
        <taxon>Pentapetalae</taxon>
        <taxon>Caryophyllales</taxon>
        <taxon>Nepenthaceae</taxon>
        <taxon>Nepenthes</taxon>
    </lineage>
</organism>
<evidence type="ECO:0000256" key="1">
    <source>
        <dbReference type="SAM" id="MobiDB-lite"/>
    </source>
</evidence>
<dbReference type="Proteomes" id="UP001279734">
    <property type="component" value="Unassembled WGS sequence"/>
</dbReference>
<name>A0AAD3S3J9_NEPGR</name>
<keyword evidence="3" id="KW-1185">Reference proteome</keyword>
<dbReference type="AlphaFoldDB" id="A0AAD3S3J9"/>
<accession>A0AAD3S3J9</accession>
<comment type="caution">
    <text evidence="2">The sequence shown here is derived from an EMBL/GenBank/DDBJ whole genome shotgun (WGS) entry which is preliminary data.</text>
</comment>
<sequence>MEPTTHPASAPSKLLRSGSLNLHQGSTAAISKWAYICSELEQAPSANSPAPHRLKKKNPAPKLHSSTNPGISHSSQQQMKSAPGSLPKLPVEATKHSSKAGTKPSANSYIRKSTLALINAFPPTACMPRKALIEPRLYNPT</sequence>
<proteinExistence type="predicted"/>
<feature type="compositionally biased region" description="Polar residues" evidence="1">
    <location>
        <begin position="64"/>
        <end position="80"/>
    </location>
</feature>
<dbReference type="EMBL" id="BSYO01000004">
    <property type="protein sequence ID" value="GMH03549.1"/>
    <property type="molecule type" value="Genomic_DNA"/>
</dbReference>
<evidence type="ECO:0000313" key="2">
    <source>
        <dbReference type="EMBL" id="GMH03549.1"/>
    </source>
</evidence>